<dbReference type="CDD" id="cd17300">
    <property type="entry name" value="PIPKc_PIKfyve"/>
    <property type="match status" value="1"/>
</dbReference>
<name>A0ABP0U401_9BRYO</name>
<dbReference type="InterPro" id="IPR027483">
    <property type="entry name" value="PInositol-4-P-4/5-kinase_C_sf"/>
</dbReference>
<evidence type="ECO:0000313" key="14">
    <source>
        <dbReference type="EMBL" id="CAK9212355.1"/>
    </source>
</evidence>
<dbReference type="Gene3D" id="3.30.40.10">
    <property type="entry name" value="Zinc/RING finger domain, C3HC4 (zinc finger)"/>
    <property type="match status" value="1"/>
</dbReference>
<keyword evidence="15" id="KW-1185">Reference proteome</keyword>
<feature type="compositionally biased region" description="Polar residues" evidence="11">
    <location>
        <begin position="1371"/>
        <end position="1390"/>
    </location>
</feature>
<feature type="region of interest" description="Disordered" evidence="11">
    <location>
        <begin position="1364"/>
        <end position="1401"/>
    </location>
</feature>
<evidence type="ECO:0000313" key="15">
    <source>
        <dbReference type="Proteomes" id="UP001497512"/>
    </source>
</evidence>
<keyword evidence="2 10" id="KW-0808">Transferase</keyword>
<dbReference type="SMART" id="SM00064">
    <property type="entry name" value="FYVE"/>
    <property type="match status" value="1"/>
</dbReference>
<evidence type="ECO:0000256" key="4">
    <source>
        <dbReference type="ARBA" id="ARBA00022741"/>
    </source>
</evidence>
<feature type="compositionally biased region" description="Basic and acidic residues" evidence="11">
    <location>
        <begin position="1212"/>
        <end position="1225"/>
    </location>
</feature>
<dbReference type="InterPro" id="IPR044769">
    <property type="entry name" value="PIKfyve_PIPKc"/>
</dbReference>
<sequence length="1855" mass="203565">MEEGGNALLGDIVERVRSWIPRISSSSNNSYSNREDEGSPKTMSRDFWMPDRSCRMCYDCDSQFTIFNRRHHCRMCGRVFCGKCTLNSISASLDGRGGGAHGAHGTASTHEDGNEKVRVCNYCFKRYCEQNGGSDANNNLALQASMAPPPPASSSPLMPSPSGGHTSHRSNGLQQGGGTGAASSPVRPALNSQRASSNGSLIRGSLFADDSSKQGWSVCEIFGCCRSDDEEEYDQNGEQGHQDIDYEYGSRIELDLGDFRHPKHNISNDSSLSLVCQTTQSDETFNRGIGSESLLMQESVTRMCDDIESMDEEPPMYEEAEPSQEAPEQPAVDCENSGLIWVPPPPEDDEDEVGTSMVDDDEDEDGAGWLPRSPGSVSSSEYRSKAAMRAIVDGHFRALVAQLLKGEDVQNIGEEGDPGSWLEIVSALALQAANLVKPDTSKDGGMDPGGYVKVKCVASGKCQESVVVRGVVCRKNVQHRRMTSRFKNPRLLLLGGALEYQRVTNQLSSLETLLQQEKDHLSMAVARIEAHHPNILLVEKTVSRFAQDRLLAREISVVLNVKRPLLERIAQCTGAQVVPSPDNLSAPKTGQCEHFHIEKFVEEHDCAIGQGGRKSPYLMFFEGCPRPLGCTVLLRGASTEELKKVKKVVQFAVFAAYHLALETSFLADEGATLPELPLESPISVVIPARPRLDRSISSIPGFTIPSASGQSHVRVTLSVFALCCPISCAYNAVWSILGKFDDFGCWLLSFVGVQPAQFYTERCAYSNPTSFVGNFDTQIEKPKLSSGLSLSKIDQECAVVRTTAIHGHVKGLGERSSEVELGVADMESQVLHGKIIEGLEPQPAQKDDFPPSPSDHQSILVSLSSQCLSCERPRLKRIKYYGPSDKPLGKFLKDSLFNASNGCGLCGEPLDPHVQCYTHRQGSLTISVHHLKDIVLGGEKDGKIWMWHRCLRCAHVNGVPPSTRRVVMSDAAWGLSFGKFLELSFSNHAAASRVAACGHSLHRDCLRFYGFGNVVACFRYAPIKLYSVYVPPPQLEFNNPDQQEWLREEASEVADKGNLVFAEVFNTLRDIGEKISNSRSFYASGKVPEARRRIVEFETLLQKEKAEFEAQLQRAGHSHPQPGEPVVDILELNNLQRLLGNISSNWDKRFQSLVPACQLQRLPSGSDAGFVDDPTIISPRRVTTVITNGKVTHVVEGLTSSKNEAAIDGDSVQERQLRAQSHDGESDGCSPLGSDGLDQSSGLSLLLEGECGARRSLSEEHFPILANLSNRLDAAWTGEGIPIGPSTVHTTPTVEGTDSRGATVPCGVTDGEVVCSQSDQLDLRMISKLKPVNCKVGVGVGDPSALTSPLKGNDREKDGIEDTRAWVGGFPSSSQKAMSRSGSTKSSVTGSPPRADLKWLPSTPILSSQTGQMGVQEAARYHLPTGINDTVVAVFDDEPTSIIAYALLSHEYQVNIEGVHTEMEKEQPRENSKDKDENSEDMRSLSHPIQLLGGVAGTNLGSDLSKEKIPANSRAPELSTAIWKKDAGVDMKPLHVKVHFADTVQQRKMEFRVTCYYAKQFDSLRKKCCGGDLDYVRSMSRCKKWGAHGGKSNVFFAKTMDDRFVVKQVKSTEKISFLEFAPEYFKYLSDYLDSGSPTCLAKILGVYTVTVKHSKGGKEMKMDLLVMENLLYARHITRLYDLKGSARSRYNSDSSGSNKVLLDQNLLEAMPMAPIFVGNKAKRLLERAVWNDTAFLAGVDVMDYSLLVGVDEERQELVLGIIDFIRQYTWDKHLETWVKASGILGGPKNAPPTVISPKQYKKRFRKAMSTYFVMVPDQWTPSLIPGTPPSSDFSQLKELETTYKKQGGAQTGNET</sequence>
<dbReference type="CDD" id="cd03334">
    <property type="entry name" value="Fab1_TCP"/>
    <property type="match status" value="1"/>
</dbReference>
<evidence type="ECO:0000256" key="1">
    <source>
        <dbReference type="ARBA" id="ARBA00012009"/>
    </source>
</evidence>
<keyword evidence="3" id="KW-0479">Metal-binding</keyword>
<proteinExistence type="predicted"/>
<dbReference type="PANTHER" id="PTHR45748:SF7">
    <property type="entry name" value="1-PHOSPHATIDYLINOSITOL 3-PHOSPHATE 5-KINASE-RELATED"/>
    <property type="match status" value="1"/>
</dbReference>
<dbReference type="EMBL" id="OZ019911">
    <property type="protein sequence ID" value="CAK9212355.1"/>
    <property type="molecule type" value="Genomic_DNA"/>
</dbReference>
<dbReference type="SUPFAM" id="SSF57903">
    <property type="entry name" value="FYVE/PHD zinc finger"/>
    <property type="match status" value="1"/>
</dbReference>
<dbReference type="Pfam" id="PF01504">
    <property type="entry name" value="PIP5K"/>
    <property type="match status" value="1"/>
</dbReference>
<feature type="compositionally biased region" description="Acidic residues" evidence="11">
    <location>
        <begin position="346"/>
        <end position="366"/>
    </location>
</feature>
<evidence type="ECO:0000256" key="7">
    <source>
        <dbReference type="ARBA" id="ARBA00022833"/>
    </source>
</evidence>
<feature type="compositionally biased region" description="Acidic residues" evidence="11">
    <location>
        <begin position="311"/>
        <end position="322"/>
    </location>
</feature>
<dbReference type="PANTHER" id="PTHR45748">
    <property type="entry name" value="1-PHOSPHATIDYLINOSITOL 3-PHOSPHATE 5-KINASE-RELATED"/>
    <property type="match status" value="1"/>
</dbReference>
<dbReference type="InterPro" id="IPR017455">
    <property type="entry name" value="Znf_FYVE-rel"/>
</dbReference>
<dbReference type="Pfam" id="PF00118">
    <property type="entry name" value="Cpn60_TCP1"/>
    <property type="match status" value="1"/>
</dbReference>
<accession>A0ABP0U401</accession>
<keyword evidence="8 10" id="KW-0067">ATP-binding</keyword>
<dbReference type="SUPFAM" id="SSF52029">
    <property type="entry name" value="GroEL apical domain-like"/>
    <property type="match status" value="1"/>
</dbReference>
<dbReference type="SUPFAM" id="SSF56104">
    <property type="entry name" value="SAICAR synthase-like"/>
    <property type="match status" value="1"/>
</dbReference>
<feature type="region of interest" description="Disordered" evidence="11">
    <location>
        <begin position="344"/>
        <end position="381"/>
    </location>
</feature>
<dbReference type="InterPro" id="IPR013083">
    <property type="entry name" value="Znf_RING/FYVE/PHD"/>
</dbReference>
<evidence type="ECO:0000259" key="13">
    <source>
        <dbReference type="PROSITE" id="PS51455"/>
    </source>
</evidence>
<dbReference type="InterPro" id="IPR027409">
    <property type="entry name" value="GroEL-like_apical_dom_sf"/>
</dbReference>
<keyword evidence="7" id="KW-0862">Zinc</keyword>
<dbReference type="SMART" id="SM00330">
    <property type="entry name" value="PIPKc"/>
    <property type="match status" value="1"/>
</dbReference>
<dbReference type="Gene3D" id="3.50.7.10">
    <property type="entry name" value="GroEL"/>
    <property type="match status" value="1"/>
</dbReference>
<dbReference type="InterPro" id="IPR002498">
    <property type="entry name" value="PInositol-4-P-4/5-kinase_core"/>
</dbReference>
<dbReference type="InterPro" id="IPR000306">
    <property type="entry name" value="Znf_FYVE"/>
</dbReference>
<protein>
    <recommendedName>
        <fullName evidence="1">1-phosphatidylinositol-3-phosphate 5-kinase</fullName>
        <ecNumber evidence="1">2.7.1.150</ecNumber>
    </recommendedName>
</protein>
<feature type="domain" description="PIPK" evidence="13">
    <location>
        <begin position="1488"/>
        <end position="1812"/>
    </location>
</feature>
<feature type="region of interest" description="Disordered" evidence="11">
    <location>
        <begin position="1461"/>
        <end position="1483"/>
    </location>
</feature>
<dbReference type="Gene3D" id="3.30.810.10">
    <property type="entry name" value="2-Layer Sandwich"/>
    <property type="match status" value="1"/>
</dbReference>
<feature type="domain" description="FYVE-type" evidence="12">
    <location>
        <begin position="51"/>
        <end position="128"/>
    </location>
</feature>
<dbReference type="Pfam" id="PF01363">
    <property type="entry name" value="FYVE"/>
    <property type="match status" value="1"/>
</dbReference>
<evidence type="ECO:0000256" key="8">
    <source>
        <dbReference type="ARBA" id="ARBA00022840"/>
    </source>
</evidence>
<evidence type="ECO:0000259" key="12">
    <source>
        <dbReference type="PROSITE" id="PS50178"/>
    </source>
</evidence>
<feature type="region of interest" description="Disordered" evidence="11">
    <location>
        <begin position="139"/>
        <end position="198"/>
    </location>
</feature>
<feature type="region of interest" description="Disordered" evidence="11">
    <location>
        <begin position="311"/>
        <end position="331"/>
    </location>
</feature>
<feature type="compositionally biased region" description="Polar residues" evidence="11">
    <location>
        <begin position="163"/>
        <end position="173"/>
    </location>
</feature>
<keyword evidence="6 10" id="KW-0418">Kinase</keyword>
<evidence type="ECO:0000256" key="3">
    <source>
        <dbReference type="ARBA" id="ARBA00022723"/>
    </source>
</evidence>
<dbReference type="PROSITE" id="PS51455">
    <property type="entry name" value="PIPK"/>
    <property type="match status" value="1"/>
</dbReference>
<dbReference type="Gene3D" id="3.30.800.10">
    <property type="entry name" value="Phosphatidylinositol Phosphate Kinase II Beta"/>
    <property type="match status" value="1"/>
</dbReference>
<dbReference type="InterPro" id="IPR002423">
    <property type="entry name" value="Cpn60/GroEL/TCP-1"/>
</dbReference>
<dbReference type="InterPro" id="IPR027484">
    <property type="entry name" value="PInositol-4-P-5-kinase_N"/>
</dbReference>
<organism evidence="14 15">
    <name type="scientific">Sphagnum troendelagicum</name>
    <dbReference type="NCBI Taxonomy" id="128251"/>
    <lineage>
        <taxon>Eukaryota</taxon>
        <taxon>Viridiplantae</taxon>
        <taxon>Streptophyta</taxon>
        <taxon>Embryophyta</taxon>
        <taxon>Bryophyta</taxon>
        <taxon>Sphagnophytina</taxon>
        <taxon>Sphagnopsida</taxon>
        <taxon>Sphagnales</taxon>
        <taxon>Sphagnaceae</taxon>
        <taxon>Sphagnum</taxon>
    </lineage>
</organism>
<reference evidence="14" key="1">
    <citation type="submission" date="2024-02" db="EMBL/GenBank/DDBJ databases">
        <authorList>
            <consortium name="ELIXIR-Norway"/>
            <consortium name="Elixir Norway"/>
        </authorList>
    </citation>
    <scope>NUCLEOTIDE SEQUENCE</scope>
</reference>
<feature type="region of interest" description="Disordered" evidence="11">
    <location>
        <begin position="1205"/>
        <end position="1234"/>
    </location>
</feature>
<keyword evidence="4 10" id="KW-0547">Nucleotide-binding</keyword>
<evidence type="ECO:0000256" key="6">
    <source>
        <dbReference type="ARBA" id="ARBA00022777"/>
    </source>
</evidence>
<evidence type="ECO:0000256" key="2">
    <source>
        <dbReference type="ARBA" id="ARBA00022679"/>
    </source>
</evidence>
<evidence type="ECO:0000256" key="9">
    <source>
        <dbReference type="PROSITE-ProRule" id="PRU00091"/>
    </source>
</evidence>
<dbReference type="Proteomes" id="UP001497512">
    <property type="component" value="Chromosome 19"/>
</dbReference>
<dbReference type="EC" id="2.7.1.150" evidence="1"/>
<dbReference type="InterPro" id="IPR011011">
    <property type="entry name" value="Znf_FYVE_PHD"/>
</dbReference>
<gene>
    <name evidence="14" type="ORF">CSSPTR1EN2_LOCUS11195</name>
</gene>
<evidence type="ECO:0000256" key="10">
    <source>
        <dbReference type="PROSITE-ProRule" id="PRU00781"/>
    </source>
</evidence>
<keyword evidence="5 9" id="KW-0863">Zinc-finger</keyword>
<evidence type="ECO:0000256" key="11">
    <source>
        <dbReference type="SAM" id="MobiDB-lite"/>
    </source>
</evidence>
<dbReference type="PROSITE" id="PS50178">
    <property type="entry name" value="ZF_FYVE"/>
    <property type="match status" value="1"/>
</dbReference>
<evidence type="ECO:0000256" key="5">
    <source>
        <dbReference type="ARBA" id="ARBA00022771"/>
    </source>
</evidence>